<dbReference type="PROSITE" id="PS00061">
    <property type="entry name" value="ADH_SHORT"/>
    <property type="match status" value="1"/>
</dbReference>
<keyword evidence="3" id="KW-0560">Oxidoreductase</keyword>
<evidence type="ECO:0000256" key="2">
    <source>
        <dbReference type="ARBA" id="ARBA00022857"/>
    </source>
</evidence>
<sequence>MGPNQQKHKLINPLTRYEDFKFELPPNTFPKQVLQTSYKHPPDCGEKSYVASGRLKGRHALVTGGDSGIGRAVVIAFAREGAKVAISYLPEEEPDAEALADFLAKDPRVEHELIRIPGDLSSQKFCHQLVNTAHKKLGSLDLIVSNAGTVGPVGETVAEMSPETWDHIMKVNLYAFFHIIQAAVPLLPPGSSIVVTDSVAGLISVQGSVAYAASKAALRSLISGVSAEVIKQGIRVNGVAPGYTYTPLLVFGGLTIEDLNTQVPTLEPIGRVQQPAELAPVYVTLADDQLSYGTGSIYGSHGGFLGAY</sequence>
<dbReference type="FunFam" id="3.40.50.720:FF:000084">
    <property type="entry name" value="Short-chain dehydrogenase reductase"/>
    <property type="match status" value="1"/>
</dbReference>
<accession>A0AAD9VZQ4</accession>
<dbReference type="PRINTS" id="PR00081">
    <property type="entry name" value="GDHRDH"/>
</dbReference>
<keyword evidence="5" id="KW-1185">Reference proteome</keyword>
<evidence type="ECO:0000256" key="3">
    <source>
        <dbReference type="ARBA" id="ARBA00023002"/>
    </source>
</evidence>
<reference evidence="4" key="1">
    <citation type="submission" date="2023-06" db="EMBL/GenBank/DDBJ databases">
        <authorList>
            <person name="Noh H."/>
        </authorList>
    </citation>
    <scope>NUCLEOTIDE SEQUENCE</scope>
    <source>
        <strain evidence="4">DUCC20226</strain>
    </source>
</reference>
<proteinExistence type="inferred from homology"/>
<evidence type="ECO:0000313" key="4">
    <source>
        <dbReference type="EMBL" id="KAK2598873.1"/>
    </source>
</evidence>
<comment type="similarity">
    <text evidence="1">Belongs to the short-chain dehydrogenases/reductases (SDR) family.</text>
</comment>
<dbReference type="GO" id="GO:0016614">
    <property type="term" value="F:oxidoreductase activity, acting on CH-OH group of donors"/>
    <property type="evidence" value="ECO:0007669"/>
    <property type="project" value="UniProtKB-ARBA"/>
</dbReference>
<evidence type="ECO:0000313" key="5">
    <source>
        <dbReference type="Proteomes" id="UP001265746"/>
    </source>
</evidence>
<dbReference type="Gene3D" id="3.40.50.720">
    <property type="entry name" value="NAD(P)-binding Rossmann-like Domain"/>
    <property type="match status" value="1"/>
</dbReference>
<comment type="caution">
    <text evidence="4">The sequence shown here is derived from an EMBL/GenBank/DDBJ whole genome shotgun (WGS) entry which is preliminary data.</text>
</comment>
<organism evidence="4 5">
    <name type="scientific">Phomopsis amygdali</name>
    <name type="common">Fusicoccum amygdali</name>
    <dbReference type="NCBI Taxonomy" id="1214568"/>
    <lineage>
        <taxon>Eukaryota</taxon>
        <taxon>Fungi</taxon>
        <taxon>Dikarya</taxon>
        <taxon>Ascomycota</taxon>
        <taxon>Pezizomycotina</taxon>
        <taxon>Sordariomycetes</taxon>
        <taxon>Sordariomycetidae</taxon>
        <taxon>Diaporthales</taxon>
        <taxon>Diaporthaceae</taxon>
        <taxon>Diaporthe</taxon>
    </lineage>
</organism>
<name>A0AAD9VZQ4_PHOAM</name>
<dbReference type="Proteomes" id="UP001265746">
    <property type="component" value="Unassembled WGS sequence"/>
</dbReference>
<dbReference type="Pfam" id="PF13561">
    <property type="entry name" value="adh_short_C2"/>
    <property type="match status" value="1"/>
</dbReference>
<dbReference type="PANTHER" id="PTHR48107">
    <property type="entry name" value="NADPH-DEPENDENT ALDEHYDE REDUCTASE-LIKE PROTEIN, CHLOROPLASTIC-RELATED"/>
    <property type="match status" value="1"/>
</dbReference>
<dbReference type="SUPFAM" id="SSF51735">
    <property type="entry name" value="NAD(P)-binding Rossmann-fold domains"/>
    <property type="match status" value="1"/>
</dbReference>
<dbReference type="PANTHER" id="PTHR48107:SF16">
    <property type="entry name" value="NADPH-DEPENDENT ALDEHYDE REDUCTASE 1, CHLOROPLASTIC"/>
    <property type="match status" value="1"/>
</dbReference>
<dbReference type="InterPro" id="IPR002347">
    <property type="entry name" value="SDR_fam"/>
</dbReference>
<dbReference type="EMBL" id="JAUJFL010000008">
    <property type="protein sequence ID" value="KAK2598873.1"/>
    <property type="molecule type" value="Genomic_DNA"/>
</dbReference>
<gene>
    <name evidence="4" type="ORF">N8I77_012255</name>
</gene>
<evidence type="ECO:0000256" key="1">
    <source>
        <dbReference type="ARBA" id="ARBA00006484"/>
    </source>
</evidence>
<dbReference type="InterPro" id="IPR036291">
    <property type="entry name" value="NAD(P)-bd_dom_sf"/>
</dbReference>
<dbReference type="InterPro" id="IPR020904">
    <property type="entry name" value="Sc_DH/Rdtase_CS"/>
</dbReference>
<keyword evidence="2" id="KW-0521">NADP</keyword>
<dbReference type="AlphaFoldDB" id="A0AAD9VZQ4"/>
<protein>
    <submittedName>
        <fullName evidence="4">Uncharacterized protein</fullName>
    </submittedName>
</protein>